<proteinExistence type="inferred from homology"/>
<dbReference type="GO" id="GO:0004864">
    <property type="term" value="F:protein phosphatase inhibitor activity"/>
    <property type="evidence" value="ECO:0007669"/>
    <property type="project" value="TreeGrafter"/>
</dbReference>
<organism evidence="5">
    <name type="scientific">Triticum urartu</name>
    <name type="common">Red wild einkorn</name>
    <name type="synonym">Crithodium urartu</name>
    <dbReference type="NCBI Taxonomy" id="4572"/>
    <lineage>
        <taxon>Eukaryota</taxon>
        <taxon>Viridiplantae</taxon>
        <taxon>Streptophyta</taxon>
        <taxon>Embryophyta</taxon>
        <taxon>Tracheophyta</taxon>
        <taxon>Spermatophyta</taxon>
        <taxon>Magnoliopsida</taxon>
        <taxon>Liliopsida</taxon>
        <taxon>Poales</taxon>
        <taxon>Poaceae</taxon>
        <taxon>BOP clade</taxon>
        <taxon>Pooideae</taxon>
        <taxon>Triticodae</taxon>
        <taxon>Triticeae</taxon>
        <taxon>Triticinae</taxon>
        <taxon>Triticum</taxon>
    </lineage>
</organism>
<dbReference type="InterPro" id="IPR050279">
    <property type="entry name" value="Plant_def-hormone_signal"/>
</dbReference>
<feature type="domain" description="Bet v I/Major latex protein" evidence="4">
    <location>
        <begin position="29"/>
        <end position="112"/>
    </location>
</feature>
<gene>
    <name evidence="5" type="ORF">TRIUR3_01644</name>
</gene>
<evidence type="ECO:0000313" key="5">
    <source>
        <dbReference type="EMBL" id="EMS61700.1"/>
    </source>
</evidence>
<dbReference type="Gene3D" id="3.30.530.20">
    <property type="match status" value="1"/>
</dbReference>
<dbReference type="AlphaFoldDB" id="M8AAI1"/>
<comment type="similarity">
    <text evidence="2">Belongs to the BetVI family.</text>
</comment>
<evidence type="ECO:0000259" key="4">
    <source>
        <dbReference type="Pfam" id="PF00407"/>
    </source>
</evidence>
<dbReference type="SUPFAM" id="SSF55961">
    <property type="entry name" value="Bet v1-like"/>
    <property type="match status" value="1"/>
</dbReference>
<dbReference type="EMBL" id="KD092173">
    <property type="protein sequence ID" value="EMS61700.1"/>
    <property type="molecule type" value="Genomic_DNA"/>
</dbReference>
<dbReference type="STRING" id="4572.M8AAI1"/>
<dbReference type="Pfam" id="PF00407">
    <property type="entry name" value="Bet_v_1"/>
    <property type="match status" value="1"/>
</dbReference>
<dbReference type="PANTHER" id="PTHR31213">
    <property type="entry name" value="OS08G0374000 PROTEIN-RELATED"/>
    <property type="match status" value="1"/>
</dbReference>
<dbReference type="GO" id="GO:0005634">
    <property type="term" value="C:nucleus"/>
    <property type="evidence" value="ECO:0007669"/>
    <property type="project" value="UniProtKB-SubCell"/>
</dbReference>
<dbReference type="InterPro" id="IPR023393">
    <property type="entry name" value="START-like_dom_sf"/>
</dbReference>
<dbReference type="GO" id="GO:0010427">
    <property type="term" value="F:abscisic acid binding"/>
    <property type="evidence" value="ECO:0007669"/>
    <property type="project" value="TreeGrafter"/>
</dbReference>
<comment type="subcellular location">
    <subcellularLocation>
        <location evidence="1">Nucleus</location>
    </subcellularLocation>
</comment>
<dbReference type="GO" id="GO:0006952">
    <property type="term" value="P:defense response"/>
    <property type="evidence" value="ECO:0007669"/>
    <property type="project" value="InterPro"/>
</dbReference>
<evidence type="ECO:0000256" key="3">
    <source>
        <dbReference type="ARBA" id="ARBA00022589"/>
    </source>
</evidence>
<name>M8AAI1_TRIUA</name>
<evidence type="ECO:0000256" key="1">
    <source>
        <dbReference type="ARBA" id="ARBA00004123"/>
    </source>
</evidence>
<dbReference type="GO" id="GO:0005737">
    <property type="term" value="C:cytoplasm"/>
    <property type="evidence" value="ECO:0007669"/>
    <property type="project" value="TreeGrafter"/>
</dbReference>
<dbReference type="CDD" id="cd07816">
    <property type="entry name" value="Bet_v1-like"/>
    <property type="match status" value="1"/>
</dbReference>
<dbReference type="InterPro" id="IPR000916">
    <property type="entry name" value="Bet_v_I/MLP"/>
</dbReference>
<dbReference type="GO" id="GO:0009820">
    <property type="term" value="P:alkaloid metabolic process"/>
    <property type="evidence" value="ECO:0007669"/>
    <property type="project" value="UniProtKB-KW"/>
</dbReference>
<dbReference type="PANTHER" id="PTHR31213:SF19">
    <property type="entry name" value="BET V I_MAJOR LATEX PROTEIN DOMAIN-CONTAINING PROTEIN"/>
    <property type="match status" value="1"/>
</dbReference>
<dbReference type="GO" id="GO:0009738">
    <property type="term" value="P:abscisic acid-activated signaling pathway"/>
    <property type="evidence" value="ECO:0007669"/>
    <property type="project" value="TreeGrafter"/>
</dbReference>
<keyword evidence="3" id="KW-0017">Alkaloid metabolism</keyword>
<dbReference type="GO" id="GO:0038023">
    <property type="term" value="F:signaling receptor activity"/>
    <property type="evidence" value="ECO:0007669"/>
    <property type="project" value="TreeGrafter"/>
</dbReference>
<accession>M8AAI1</accession>
<protein>
    <submittedName>
        <fullName evidence="5">S-norcoclaurine synthase</fullName>
    </submittedName>
</protein>
<reference evidence="5" key="1">
    <citation type="journal article" date="2013" name="Nature">
        <title>Draft genome of the wheat A-genome progenitor Triticum urartu.</title>
        <authorList>
            <person name="Ling H.Q."/>
            <person name="Zhao S."/>
            <person name="Liu D."/>
            <person name="Wang J."/>
            <person name="Sun H."/>
            <person name="Zhang C."/>
            <person name="Fan H."/>
            <person name="Li D."/>
            <person name="Dong L."/>
            <person name="Tao Y."/>
            <person name="Gao C."/>
            <person name="Wu H."/>
            <person name="Li Y."/>
            <person name="Cui Y."/>
            <person name="Guo X."/>
            <person name="Zheng S."/>
            <person name="Wang B."/>
            <person name="Yu K."/>
            <person name="Liang Q."/>
            <person name="Yang W."/>
            <person name="Lou X."/>
            <person name="Chen J."/>
            <person name="Feng M."/>
            <person name="Jian J."/>
            <person name="Zhang X."/>
            <person name="Luo G."/>
            <person name="Jiang Y."/>
            <person name="Liu J."/>
            <person name="Wang Z."/>
            <person name="Sha Y."/>
            <person name="Zhang B."/>
            <person name="Wu H."/>
            <person name="Tang D."/>
            <person name="Shen Q."/>
            <person name="Xue P."/>
            <person name="Zou S."/>
            <person name="Wang X."/>
            <person name="Liu X."/>
            <person name="Wang F."/>
            <person name="Yang Y."/>
            <person name="An X."/>
            <person name="Dong Z."/>
            <person name="Zhang K."/>
            <person name="Zhang X."/>
            <person name="Luo M.C."/>
            <person name="Dvorak J."/>
            <person name="Tong Y."/>
            <person name="Wang J."/>
            <person name="Yang H."/>
            <person name="Li Z."/>
            <person name="Wang D."/>
            <person name="Zhang A."/>
            <person name="Wang J."/>
        </authorList>
    </citation>
    <scope>NUCLEOTIDE SEQUENCE</scope>
</reference>
<sequence length="226" mass="24212">MEGGSLWHEFETDLPAADVWEVYGGLALGQLVPQLLPQVLSKVELVEGDGGAGTVLLVTFPPAASEPRSYKEKFNVVDDEKYIKEAETVEGGFLDLGFRKYVAITKHIKEQKKSPEQTPEGRCSHVWGWRWRCGALVLAVLGGEAVAAMDLDLKLEAFTGVLSSSTGRDVGVLLASCSVARRWVWALGRGKPLTGVAGHDVGNARGAVVPLATPAVLLWKVPAPSP</sequence>
<evidence type="ECO:0000256" key="2">
    <source>
        <dbReference type="ARBA" id="ARBA00009744"/>
    </source>
</evidence>